<evidence type="ECO:0000259" key="11">
    <source>
        <dbReference type="Pfam" id="PF00149"/>
    </source>
</evidence>
<evidence type="ECO:0000256" key="9">
    <source>
        <dbReference type="ARBA" id="ARBA00023211"/>
    </source>
</evidence>
<dbReference type="Proteomes" id="UP000242188">
    <property type="component" value="Unassembled WGS sequence"/>
</dbReference>
<dbReference type="EMBL" id="NEDP02002762">
    <property type="protein sequence ID" value="OWF50093.1"/>
    <property type="molecule type" value="Genomic_DNA"/>
</dbReference>
<evidence type="ECO:0000256" key="3">
    <source>
        <dbReference type="ARBA" id="ARBA00008895"/>
    </source>
</evidence>
<evidence type="ECO:0000256" key="4">
    <source>
        <dbReference type="ARBA" id="ARBA00022692"/>
    </source>
</evidence>
<feature type="domain" description="Calcineurin-like phosphoesterase" evidence="11">
    <location>
        <begin position="82"/>
        <end position="322"/>
    </location>
</feature>
<name>A0A210QMY8_MIZYE</name>
<proteinExistence type="inferred from homology"/>
<dbReference type="PANTHER" id="PTHR13315">
    <property type="entry name" value="METALLO PHOSPHOESTERASE RELATED"/>
    <property type="match status" value="1"/>
</dbReference>
<feature type="transmembrane region" description="Helical" evidence="10">
    <location>
        <begin position="372"/>
        <end position="390"/>
    </location>
</feature>
<evidence type="ECO:0000256" key="1">
    <source>
        <dbReference type="ARBA" id="ARBA00001936"/>
    </source>
</evidence>
<dbReference type="Gene3D" id="3.60.21.10">
    <property type="match status" value="1"/>
</dbReference>
<dbReference type="Pfam" id="PF00149">
    <property type="entry name" value="Metallophos"/>
    <property type="match status" value="1"/>
</dbReference>
<comment type="subcellular location">
    <subcellularLocation>
        <location evidence="2">Membrane</location>
        <topology evidence="2">Multi-pass membrane protein</topology>
    </subcellularLocation>
</comment>
<gene>
    <name evidence="12" type="ORF">KP79_PYT14054</name>
</gene>
<dbReference type="InterPro" id="IPR033308">
    <property type="entry name" value="PGAP5/Cdc1/Ted1"/>
</dbReference>
<comment type="similarity">
    <text evidence="3">Belongs to the metallophosphoesterase superfamily. MPPE1 family.</text>
</comment>
<protein>
    <submittedName>
        <fullName evidence="12">Metallophosphoesterase 1</fullName>
    </submittedName>
</protein>
<evidence type="ECO:0000313" key="13">
    <source>
        <dbReference type="Proteomes" id="UP000242188"/>
    </source>
</evidence>
<accession>A0A210QMY8</accession>
<evidence type="ECO:0000256" key="6">
    <source>
        <dbReference type="ARBA" id="ARBA00022801"/>
    </source>
</evidence>
<evidence type="ECO:0000256" key="10">
    <source>
        <dbReference type="SAM" id="Phobius"/>
    </source>
</evidence>
<keyword evidence="7 10" id="KW-1133">Transmembrane helix</keyword>
<comment type="caution">
    <text evidence="12">The sequence shown here is derived from an EMBL/GenBank/DDBJ whole genome shotgun (WGS) entry which is preliminary data.</text>
</comment>
<dbReference type="OrthoDB" id="9984693at2759"/>
<dbReference type="InterPro" id="IPR004843">
    <property type="entry name" value="Calcineurin-like_PHP"/>
</dbReference>
<keyword evidence="4 10" id="KW-0812">Transmembrane</keyword>
<dbReference type="SUPFAM" id="SSF56300">
    <property type="entry name" value="Metallo-dependent phosphatases"/>
    <property type="match status" value="1"/>
</dbReference>
<evidence type="ECO:0000256" key="5">
    <source>
        <dbReference type="ARBA" id="ARBA00022723"/>
    </source>
</evidence>
<dbReference type="GO" id="GO:0016020">
    <property type="term" value="C:membrane"/>
    <property type="evidence" value="ECO:0007669"/>
    <property type="project" value="UniProtKB-SubCell"/>
</dbReference>
<organism evidence="12 13">
    <name type="scientific">Mizuhopecten yessoensis</name>
    <name type="common">Japanese scallop</name>
    <name type="synonym">Patinopecten yessoensis</name>
    <dbReference type="NCBI Taxonomy" id="6573"/>
    <lineage>
        <taxon>Eukaryota</taxon>
        <taxon>Metazoa</taxon>
        <taxon>Spiralia</taxon>
        <taxon>Lophotrochozoa</taxon>
        <taxon>Mollusca</taxon>
        <taxon>Bivalvia</taxon>
        <taxon>Autobranchia</taxon>
        <taxon>Pteriomorphia</taxon>
        <taxon>Pectinida</taxon>
        <taxon>Pectinoidea</taxon>
        <taxon>Pectinidae</taxon>
        <taxon>Mizuhopecten</taxon>
    </lineage>
</organism>
<evidence type="ECO:0000256" key="2">
    <source>
        <dbReference type="ARBA" id="ARBA00004141"/>
    </source>
</evidence>
<evidence type="ECO:0000313" key="12">
    <source>
        <dbReference type="EMBL" id="OWF50093.1"/>
    </source>
</evidence>
<dbReference type="PANTHER" id="PTHR13315:SF0">
    <property type="entry name" value="METALLOPHOSPHOESTERASE 1"/>
    <property type="match status" value="1"/>
</dbReference>
<keyword evidence="9" id="KW-0464">Manganese</keyword>
<dbReference type="InterPro" id="IPR029052">
    <property type="entry name" value="Metallo-depent_PP-like"/>
</dbReference>
<dbReference type="STRING" id="6573.A0A210QMY8"/>
<dbReference type="GO" id="GO:0046872">
    <property type="term" value="F:metal ion binding"/>
    <property type="evidence" value="ECO:0007669"/>
    <property type="project" value="UniProtKB-KW"/>
</dbReference>
<comment type="cofactor">
    <cofactor evidence="1">
        <name>Mn(2+)</name>
        <dbReference type="ChEBI" id="CHEBI:29035"/>
    </cofactor>
</comment>
<evidence type="ECO:0000256" key="8">
    <source>
        <dbReference type="ARBA" id="ARBA00023136"/>
    </source>
</evidence>
<dbReference type="GO" id="GO:0016787">
    <property type="term" value="F:hydrolase activity"/>
    <property type="evidence" value="ECO:0007669"/>
    <property type="project" value="UniProtKB-KW"/>
</dbReference>
<feature type="transmembrane region" description="Helical" evidence="10">
    <location>
        <begin position="32"/>
        <end position="57"/>
    </location>
</feature>
<evidence type="ECO:0000256" key="7">
    <source>
        <dbReference type="ARBA" id="ARBA00022989"/>
    </source>
</evidence>
<keyword evidence="6" id="KW-0378">Hydrolase</keyword>
<keyword evidence="8 10" id="KW-0472">Membrane</keyword>
<keyword evidence="13" id="KW-1185">Reference proteome</keyword>
<dbReference type="GO" id="GO:0006506">
    <property type="term" value="P:GPI anchor biosynthetic process"/>
    <property type="evidence" value="ECO:0007669"/>
    <property type="project" value="InterPro"/>
</dbReference>
<sequence length="408" mass="47067">MVVRNKTKLGTMVWIICQIPGRVFFYIRSRRLVRFFFMVLVLFLYCEFLHYFFVLLMCKWPKLPQSEGFIYGNGDVNKPVKAMIIADTHILGSKTGHWFDKLRREWQMERSFQTSMLIHSPDVVFILGDLLDEGKWANDAEFKKDVARFQKMFATPKGTATKVLVGNHDIGFHYMMDEHKHRRFEKAFSSPLVQLFEFNGNLFVLMNSMAMEGDGCKLCAKAVTSLEEISWQLKCAEGQTSQKSSPPICDAMDKLSYSPPILLQHFPMYRPSDANCSLPDSAPPDEKDIPFKEKWDCLSEESSHQVFDWIRPRLILSAHTHHGCYHLHDNAVPEWTVASFSWRNKNNPTFLQVVLSPDEFAVEQCYLPRETTVITIYITGGLIALLLLLFPHRPTSPVTDSGWVNKSH</sequence>
<keyword evidence="5" id="KW-0479">Metal-binding</keyword>
<reference evidence="12 13" key="1">
    <citation type="journal article" date="2017" name="Nat. Ecol. Evol.">
        <title>Scallop genome provides insights into evolution of bilaterian karyotype and development.</title>
        <authorList>
            <person name="Wang S."/>
            <person name="Zhang J."/>
            <person name="Jiao W."/>
            <person name="Li J."/>
            <person name="Xun X."/>
            <person name="Sun Y."/>
            <person name="Guo X."/>
            <person name="Huan P."/>
            <person name="Dong B."/>
            <person name="Zhang L."/>
            <person name="Hu X."/>
            <person name="Sun X."/>
            <person name="Wang J."/>
            <person name="Zhao C."/>
            <person name="Wang Y."/>
            <person name="Wang D."/>
            <person name="Huang X."/>
            <person name="Wang R."/>
            <person name="Lv J."/>
            <person name="Li Y."/>
            <person name="Zhang Z."/>
            <person name="Liu B."/>
            <person name="Lu W."/>
            <person name="Hui Y."/>
            <person name="Liang J."/>
            <person name="Zhou Z."/>
            <person name="Hou R."/>
            <person name="Li X."/>
            <person name="Liu Y."/>
            <person name="Li H."/>
            <person name="Ning X."/>
            <person name="Lin Y."/>
            <person name="Zhao L."/>
            <person name="Xing Q."/>
            <person name="Dou J."/>
            <person name="Li Y."/>
            <person name="Mao J."/>
            <person name="Guo H."/>
            <person name="Dou H."/>
            <person name="Li T."/>
            <person name="Mu C."/>
            <person name="Jiang W."/>
            <person name="Fu Q."/>
            <person name="Fu X."/>
            <person name="Miao Y."/>
            <person name="Liu J."/>
            <person name="Yu Q."/>
            <person name="Li R."/>
            <person name="Liao H."/>
            <person name="Li X."/>
            <person name="Kong Y."/>
            <person name="Jiang Z."/>
            <person name="Chourrout D."/>
            <person name="Li R."/>
            <person name="Bao Z."/>
        </authorList>
    </citation>
    <scope>NUCLEOTIDE SEQUENCE [LARGE SCALE GENOMIC DNA]</scope>
    <source>
        <strain evidence="12 13">PY_sf001</strain>
    </source>
</reference>
<dbReference type="AlphaFoldDB" id="A0A210QMY8"/>